<dbReference type="InterPro" id="IPR036866">
    <property type="entry name" value="RibonucZ/Hydroxyglut_hydro"/>
</dbReference>
<organism evidence="2 3">
    <name type="scientific">Luteimicrobium xylanilyticum</name>
    <dbReference type="NCBI Taxonomy" id="1133546"/>
    <lineage>
        <taxon>Bacteria</taxon>
        <taxon>Bacillati</taxon>
        <taxon>Actinomycetota</taxon>
        <taxon>Actinomycetes</taxon>
        <taxon>Micrococcales</taxon>
        <taxon>Luteimicrobium</taxon>
    </lineage>
</organism>
<dbReference type="Gene3D" id="3.60.15.10">
    <property type="entry name" value="Ribonuclease Z/Hydroxyacylglutathione hydrolase-like"/>
    <property type="match status" value="1"/>
</dbReference>
<dbReference type="InterPro" id="IPR050855">
    <property type="entry name" value="NDM-1-like"/>
</dbReference>
<evidence type="ECO:0000259" key="1">
    <source>
        <dbReference type="SMART" id="SM00849"/>
    </source>
</evidence>
<gene>
    <name evidence="2" type="ORF">KDY119_00475</name>
</gene>
<dbReference type="PANTHER" id="PTHR42951">
    <property type="entry name" value="METALLO-BETA-LACTAMASE DOMAIN-CONTAINING"/>
    <property type="match status" value="1"/>
</dbReference>
<dbReference type="AlphaFoldDB" id="A0A5P9Q7D6"/>
<dbReference type="Pfam" id="PF00753">
    <property type="entry name" value="Lactamase_B"/>
    <property type="match status" value="1"/>
</dbReference>
<protein>
    <recommendedName>
        <fullName evidence="1">Metallo-beta-lactamase domain-containing protein</fullName>
    </recommendedName>
</protein>
<evidence type="ECO:0000313" key="2">
    <source>
        <dbReference type="EMBL" id="QFU96982.1"/>
    </source>
</evidence>
<evidence type="ECO:0000313" key="3">
    <source>
        <dbReference type="Proteomes" id="UP000326702"/>
    </source>
</evidence>
<reference evidence="2 3" key="1">
    <citation type="submission" date="2019-10" db="EMBL/GenBank/DDBJ databases">
        <title>Genome sequence of Luteimicrobium xylanilyticum HY-24.</title>
        <authorList>
            <person name="Kim D.Y."/>
            <person name="Park H.-Y."/>
        </authorList>
    </citation>
    <scope>NUCLEOTIDE SEQUENCE [LARGE SCALE GENOMIC DNA]</scope>
    <source>
        <strain evidence="2 3">HY-24</strain>
    </source>
</reference>
<keyword evidence="3" id="KW-1185">Reference proteome</keyword>
<name>A0A5P9Q7D6_9MICO</name>
<accession>A0A5P9Q7D6</accession>
<dbReference type="EMBL" id="CP045529">
    <property type="protein sequence ID" value="QFU96982.1"/>
    <property type="molecule type" value="Genomic_DNA"/>
</dbReference>
<dbReference type="RefSeq" id="WP_227994481.1">
    <property type="nucleotide sequence ID" value="NZ_BAABIH010000013.1"/>
</dbReference>
<dbReference type="SMART" id="SM00849">
    <property type="entry name" value="Lactamase_B"/>
    <property type="match status" value="1"/>
</dbReference>
<dbReference type="SUPFAM" id="SSF56281">
    <property type="entry name" value="Metallo-hydrolase/oxidoreductase"/>
    <property type="match status" value="1"/>
</dbReference>
<dbReference type="Proteomes" id="UP000326702">
    <property type="component" value="Chromosome"/>
</dbReference>
<proteinExistence type="predicted"/>
<dbReference type="PANTHER" id="PTHR42951:SF22">
    <property type="entry name" value="METALLO BETA-LACTAMASE SUPERFAMILY LIPOPROTEIN"/>
    <property type="match status" value="1"/>
</dbReference>
<feature type="domain" description="Metallo-beta-lactamase" evidence="1">
    <location>
        <begin position="21"/>
        <end position="210"/>
    </location>
</feature>
<sequence length="263" mass="28082">MPRELVEVAPGVLVATSRTMTTTSTVVVHGRDALLVDPAWHPDELAALADEIDTRGLHVVAGIATHAHHDHLLWHPRFGDVPRWASPRTVELVQARRAALQVAVTDGEGSADVGSDPWTSELLDLVGEVRSFPVPPAGLPGEPELVVHDAHAPGHAAVWLGGARVLLAGDMLSDVELPLPFEPDDLPAYLAGLDRLAPYVARARVVVPGHGRPTSDGVARLEADRRYLDALLSGRDPDDPRRALPGMAEAHARVAALADALRR</sequence>
<dbReference type="InterPro" id="IPR001279">
    <property type="entry name" value="Metallo-B-lactamas"/>
</dbReference>
<dbReference type="KEGG" id="lxl:KDY119_00475"/>